<evidence type="ECO:0000256" key="7">
    <source>
        <dbReference type="ARBA" id="ARBA00038897"/>
    </source>
</evidence>
<protein>
    <recommendedName>
        <fullName evidence="7">D-lactate dehydrogenase (cytochrome)</fullName>
        <ecNumber evidence="7">1.1.2.4</ecNumber>
    </recommendedName>
</protein>
<dbReference type="InterPro" id="IPR016166">
    <property type="entry name" value="FAD-bd_PCMH"/>
</dbReference>
<dbReference type="Proteomes" id="UP000253383">
    <property type="component" value="Unassembled WGS sequence"/>
</dbReference>
<dbReference type="FunFam" id="3.30.43.10:FF:000010">
    <property type="entry name" value="probable D-lactate dehydrogenase, mitochondrial"/>
    <property type="match status" value="1"/>
</dbReference>
<evidence type="ECO:0000256" key="3">
    <source>
        <dbReference type="ARBA" id="ARBA00022630"/>
    </source>
</evidence>
<dbReference type="EC" id="1.1.2.4" evidence="7"/>
<evidence type="ECO:0000256" key="6">
    <source>
        <dbReference type="ARBA" id="ARBA00023002"/>
    </source>
</evidence>
<evidence type="ECO:0000256" key="5">
    <source>
        <dbReference type="ARBA" id="ARBA00022946"/>
    </source>
</evidence>
<keyword evidence="3" id="KW-0285">Flavoprotein</keyword>
<dbReference type="GO" id="GO:0004458">
    <property type="term" value="F:D-lactate dehydrogenase (cytochrome) activity"/>
    <property type="evidence" value="ECO:0007669"/>
    <property type="project" value="UniProtKB-EC"/>
</dbReference>
<dbReference type="AlphaFoldDB" id="A0A368JFM3"/>
<dbReference type="RefSeq" id="WP_114409141.1">
    <property type="nucleotide sequence ID" value="NZ_QOWE01000027.1"/>
</dbReference>
<gene>
    <name evidence="9" type="ORF">DUE52_26715</name>
</gene>
<dbReference type="Gene3D" id="1.10.45.10">
    <property type="entry name" value="Vanillyl-alcohol Oxidase, Chain A, domain 4"/>
    <property type="match status" value="1"/>
</dbReference>
<dbReference type="Pfam" id="PF01565">
    <property type="entry name" value="FAD_binding_4"/>
    <property type="match status" value="1"/>
</dbReference>
<comment type="cofactor">
    <cofactor evidence="1">
        <name>FAD</name>
        <dbReference type="ChEBI" id="CHEBI:57692"/>
    </cofactor>
</comment>
<dbReference type="InterPro" id="IPR006094">
    <property type="entry name" value="Oxid_FAD_bind_N"/>
</dbReference>
<dbReference type="PANTHER" id="PTHR11748:SF111">
    <property type="entry name" value="D-LACTATE DEHYDROGENASE, MITOCHONDRIAL-RELATED"/>
    <property type="match status" value="1"/>
</dbReference>
<dbReference type="PANTHER" id="PTHR11748">
    <property type="entry name" value="D-LACTATE DEHYDROGENASE"/>
    <property type="match status" value="1"/>
</dbReference>
<dbReference type="FunFam" id="3.30.465.10:FF:000016">
    <property type="entry name" value="probable D-lactate dehydrogenase, mitochondrial"/>
    <property type="match status" value="1"/>
</dbReference>
<proteinExistence type="inferred from homology"/>
<dbReference type="GO" id="GO:0071949">
    <property type="term" value="F:FAD binding"/>
    <property type="evidence" value="ECO:0007669"/>
    <property type="project" value="InterPro"/>
</dbReference>
<dbReference type="SUPFAM" id="SSF55103">
    <property type="entry name" value="FAD-linked oxidases, C-terminal domain"/>
    <property type="match status" value="1"/>
</dbReference>
<evidence type="ECO:0000256" key="1">
    <source>
        <dbReference type="ARBA" id="ARBA00001974"/>
    </source>
</evidence>
<evidence type="ECO:0000256" key="2">
    <source>
        <dbReference type="ARBA" id="ARBA00008000"/>
    </source>
</evidence>
<dbReference type="GO" id="GO:1903457">
    <property type="term" value="P:lactate catabolic process"/>
    <property type="evidence" value="ECO:0007669"/>
    <property type="project" value="TreeGrafter"/>
</dbReference>
<dbReference type="FunFam" id="1.10.45.10:FF:000001">
    <property type="entry name" value="D-lactate dehydrogenase mitochondrial"/>
    <property type="match status" value="1"/>
</dbReference>
<dbReference type="InterPro" id="IPR016171">
    <property type="entry name" value="Vanillyl_alc_oxidase_C-sub2"/>
</dbReference>
<dbReference type="Pfam" id="PF02913">
    <property type="entry name" value="FAD-oxidase_C"/>
    <property type="match status" value="1"/>
</dbReference>
<dbReference type="SUPFAM" id="SSF56176">
    <property type="entry name" value="FAD-binding/transporter-associated domain-like"/>
    <property type="match status" value="1"/>
</dbReference>
<dbReference type="EMBL" id="QOWE01000027">
    <property type="protein sequence ID" value="RCR66468.1"/>
    <property type="molecule type" value="Genomic_DNA"/>
</dbReference>
<comment type="similarity">
    <text evidence="2">Belongs to the FAD-binding oxidoreductase/transferase type 4 family.</text>
</comment>
<organism evidence="9 10">
    <name type="scientific">Larkinella punicea</name>
    <dbReference type="NCBI Taxonomy" id="2315727"/>
    <lineage>
        <taxon>Bacteria</taxon>
        <taxon>Pseudomonadati</taxon>
        <taxon>Bacteroidota</taxon>
        <taxon>Cytophagia</taxon>
        <taxon>Cytophagales</taxon>
        <taxon>Spirosomataceae</taxon>
        <taxon>Larkinella</taxon>
    </lineage>
</organism>
<keyword evidence="4" id="KW-0274">FAD</keyword>
<dbReference type="InterPro" id="IPR016169">
    <property type="entry name" value="FAD-bd_PCMH_sub2"/>
</dbReference>
<dbReference type="GO" id="GO:0008720">
    <property type="term" value="F:D-lactate dehydrogenase (NAD+) activity"/>
    <property type="evidence" value="ECO:0007669"/>
    <property type="project" value="TreeGrafter"/>
</dbReference>
<dbReference type="InterPro" id="IPR004113">
    <property type="entry name" value="FAD-bd_oxidored_4_C"/>
</dbReference>
<comment type="caution">
    <text evidence="9">The sequence shown here is derived from an EMBL/GenBank/DDBJ whole genome shotgun (WGS) entry which is preliminary data.</text>
</comment>
<sequence length="465" mass="49778">MDDLLRQRVSTTLQALLGDRVTDQPEIRKQHGTGFSYHPCQPPDWVVYPQTTEEIAAIVRLCQEHQLPIIPFGAGTSVEGHVLALKGGVCIDLQLMNQILEVDAANRCATVQAGVTRNQLDAWLEGSGFFFPIGPGVNATLGGMASTRASGTNAVRYGTMKDNVLSLKVVLPDGQVIKTGSKARKSSTGYDLTRLYIGSEGTLGILAELTIKLHSYPEAIYAAVCSFPDVEAAVNTAIQTIQAGVAIAKIELLDALMMQAVNRYSGLGYPEKPTLFLEFHGSPAEIEGQIQRVQAFASRFGGTDLIWEQEEAARLKLWQARTDAAPAALAMVPGSSMMSTDVCVPISRLAQCIVDTQADLAETGLFAPILGHVGDGNFHLTIPIDPASPGQFEKAKALNERLVHRALALEGTCSGEHGIGIGKLAYLAQEHGVALDVMRAIKNALDPNNLMNPGKLLPPVGPDLR</sequence>
<dbReference type="FunFam" id="3.30.70.2740:FF:000001">
    <property type="entry name" value="D-lactate dehydrogenase mitochondrial"/>
    <property type="match status" value="1"/>
</dbReference>
<evidence type="ECO:0000259" key="8">
    <source>
        <dbReference type="PROSITE" id="PS51387"/>
    </source>
</evidence>
<keyword evidence="10" id="KW-1185">Reference proteome</keyword>
<keyword evidence="5" id="KW-0809">Transit peptide</keyword>
<name>A0A368JFM3_9BACT</name>
<dbReference type="PROSITE" id="PS51387">
    <property type="entry name" value="FAD_PCMH"/>
    <property type="match status" value="1"/>
</dbReference>
<feature type="domain" description="FAD-binding PCMH-type" evidence="8">
    <location>
        <begin position="38"/>
        <end position="216"/>
    </location>
</feature>
<dbReference type="Gene3D" id="3.30.70.2740">
    <property type="match status" value="1"/>
</dbReference>
<keyword evidence="6" id="KW-0560">Oxidoreductase</keyword>
<dbReference type="Gene3D" id="3.30.465.10">
    <property type="match status" value="1"/>
</dbReference>
<evidence type="ECO:0000256" key="4">
    <source>
        <dbReference type="ARBA" id="ARBA00022827"/>
    </source>
</evidence>
<evidence type="ECO:0000313" key="9">
    <source>
        <dbReference type="EMBL" id="RCR66468.1"/>
    </source>
</evidence>
<dbReference type="OrthoDB" id="9767256at2"/>
<evidence type="ECO:0000313" key="10">
    <source>
        <dbReference type="Proteomes" id="UP000253383"/>
    </source>
</evidence>
<dbReference type="InterPro" id="IPR036318">
    <property type="entry name" value="FAD-bd_PCMH-like_sf"/>
</dbReference>
<accession>A0A368JFM3</accession>
<reference evidence="9 10" key="1">
    <citation type="submission" date="2018-07" db="EMBL/GenBank/DDBJ databases">
        <title>Genome analysis of Larkinella rosea.</title>
        <authorList>
            <person name="Zhou Z."/>
            <person name="Wang G."/>
        </authorList>
    </citation>
    <scope>NUCLEOTIDE SEQUENCE [LARGE SCALE GENOMIC DNA]</scope>
    <source>
        <strain evidence="10">zzj9</strain>
    </source>
</reference>
<dbReference type="InterPro" id="IPR016164">
    <property type="entry name" value="FAD-linked_Oxase-like_C"/>
</dbReference>